<organism evidence="7 8">
    <name type="scientific">Alkalicoccus daliensis</name>
    <dbReference type="NCBI Taxonomy" id="745820"/>
    <lineage>
        <taxon>Bacteria</taxon>
        <taxon>Bacillati</taxon>
        <taxon>Bacillota</taxon>
        <taxon>Bacilli</taxon>
        <taxon>Bacillales</taxon>
        <taxon>Bacillaceae</taxon>
        <taxon>Alkalicoccus</taxon>
    </lineage>
</organism>
<reference evidence="8" key="1">
    <citation type="submission" date="2016-10" db="EMBL/GenBank/DDBJ databases">
        <authorList>
            <person name="Varghese N."/>
            <person name="Submissions S."/>
        </authorList>
    </citation>
    <scope>NUCLEOTIDE SEQUENCE [LARGE SCALE GENOMIC DNA]</scope>
    <source>
        <strain evidence="8">CGMCC 1.10369</strain>
    </source>
</reference>
<dbReference type="STRING" id="745820.SAMN04488053_102159"/>
<dbReference type="EC" id="3.6.1.9" evidence="6"/>
<dbReference type="Gene3D" id="3.90.950.10">
    <property type="match status" value="1"/>
</dbReference>
<evidence type="ECO:0000256" key="2">
    <source>
        <dbReference type="ARBA" id="ARBA00004496"/>
    </source>
</evidence>
<feature type="site" description="Important for substrate specificity" evidence="6">
    <location>
        <position position="70"/>
    </location>
</feature>
<evidence type="ECO:0000313" key="7">
    <source>
        <dbReference type="EMBL" id="SDN59079.1"/>
    </source>
</evidence>
<dbReference type="GO" id="GO:0009117">
    <property type="term" value="P:nucleotide metabolic process"/>
    <property type="evidence" value="ECO:0007669"/>
    <property type="project" value="UniProtKB-KW"/>
</dbReference>
<protein>
    <recommendedName>
        <fullName evidence="6">dTTP/UTP pyrophosphatase</fullName>
        <shortName evidence="6">dTTPase/UTPase</shortName>
        <ecNumber evidence="6">3.6.1.9</ecNumber>
    </recommendedName>
    <alternativeName>
        <fullName evidence="6">Nucleoside triphosphate pyrophosphatase</fullName>
    </alternativeName>
    <alternativeName>
        <fullName evidence="6">Nucleotide pyrophosphatase</fullName>
        <shortName evidence="6">Nucleotide PPase</shortName>
    </alternativeName>
</protein>
<comment type="cofactor">
    <cofactor evidence="1 6">
        <name>a divalent metal cation</name>
        <dbReference type="ChEBI" id="CHEBI:60240"/>
    </cofactor>
</comment>
<evidence type="ECO:0000256" key="4">
    <source>
        <dbReference type="ARBA" id="ARBA00022801"/>
    </source>
</evidence>
<name>A0A1H0CMG7_9BACI</name>
<dbReference type="Pfam" id="PF02545">
    <property type="entry name" value="Maf"/>
    <property type="match status" value="1"/>
</dbReference>
<dbReference type="PANTHER" id="PTHR43213:SF5">
    <property type="entry name" value="BIFUNCTIONAL DTTP_UTP PYROPHOSPHATASE_METHYLTRANSFERASE PROTEIN-RELATED"/>
    <property type="match status" value="1"/>
</dbReference>
<dbReference type="SUPFAM" id="SSF52972">
    <property type="entry name" value="ITPase-like"/>
    <property type="match status" value="1"/>
</dbReference>
<dbReference type="NCBIfam" id="TIGR00172">
    <property type="entry name" value="maf"/>
    <property type="match status" value="1"/>
</dbReference>
<evidence type="ECO:0000256" key="1">
    <source>
        <dbReference type="ARBA" id="ARBA00001968"/>
    </source>
</evidence>
<dbReference type="RefSeq" id="WP_090841381.1">
    <property type="nucleotide sequence ID" value="NZ_FNIL01000002.1"/>
</dbReference>
<comment type="subcellular location">
    <subcellularLocation>
        <location evidence="2 6">Cytoplasm</location>
    </subcellularLocation>
</comment>
<dbReference type="GO" id="GO:0005737">
    <property type="term" value="C:cytoplasm"/>
    <property type="evidence" value="ECO:0007669"/>
    <property type="project" value="UniProtKB-SubCell"/>
</dbReference>
<dbReference type="OrthoDB" id="9807767at2"/>
<dbReference type="InterPro" id="IPR003697">
    <property type="entry name" value="Maf-like"/>
</dbReference>
<feature type="site" description="Important for substrate specificity" evidence="6">
    <location>
        <position position="152"/>
    </location>
</feature>
<accession>A0A1H0CMG7</accession>
<feature type="site" description="Important for substrate specificity" evidence="6">
    <location>
        <position position="12"/>
    </location>
</feature>
<dbReference type="PIRSF" id="PIRSF006305">
    <property type="entry name" value="Maf"/>
    <property type="match status" value="1"/>
</dbReference>
<comment type="catalytic activity">
    <reaction evidence="6">
        <text>dTTP + H2O = dTMP + diphosphate + H(+)</text>
        <dbReference type="Rhea" id="RHEA:28534"/>
        <dbReference type="ChEBI" id="CHEBI:15377"/>
        <dbReference type="ChEBI" id="CHEBI:15378"/>
        <dbReference type="ChEBI" id="CHEBI:33019"/>
        <dbReference type="ChEBI" id="CHEBI:37568"/>
        <dbReference type="ChEBI" id="CHEBI:63528"/>
        <dbReference type="EC" id="3.6.1.9"/>
    </reaction>
</comment>
<dbReference type="Proteomes" id="UP000198778">
    <property type="component" value="Unassembled WGS sequence"/>
</dbReference>
<comment type="catalytic activity">
    <reaction evidence="6">
        <text>UTP + H2O = UMP + diphosphate + H(+)</text>
        <dbReference type="Rhea" id="RHEA:29395"/>
        <dbReference type="ChEBI" id="CHEBI:15377"/>
        <dbReference type="ChEBI" id="CHEBI:15378"/>
        <dbReference type="ChEBI" id="CHEBI:33019"/>
        <dbReference type="ChEBI" id="CHEBI:46398"/>
        <dbReference type="ChEBI" id="CHEBI:57865"/>
        <dbReference type="EC" id="3.6.1.9"/>
    </reaction>
</comment>
<comment type="function">
    <text evidence="6">Nucleoside triphosphate pyrophosphatase that hydrolyzes dTTP and UTP. May have a dual role in cell division arrest and in preventing the incorporation of modified nucleotides into cellular nucleic acids.</text>
</comment>
<evidence type="ECO:0000256" key="3">
    <source>
        <dbReference type="ARBA" id="ARBA00022490"/>
    </source>
</evidence>
<dbReference type="FunFam" id="3.90.950.10:FF:000005">
    <property type="entry name" value="7-methyl-GTP pyrophosphatase"/>
    <property type="match status" value="1"/>
</dbReference>
<feature type="active site" description="Proton acceptor" evidence="6">
    <location>
        <position position="69"/>
    </location>
</feature>
<dbReference type="InterPro" id="IPR029001">
    <property type="entry name" value="ITPase-like_fam"/>
</dbReference>
<evidence type="ECO:0000313" key="8">
    <source>
        <dbReference type="Proteomes" id="UP000198778"/>
    </source>
</evidence>
<dbReference type="EMBL" id="FNIL01000002">
    <property type="protein sequence ID" value="SDN59079.1"/>
    <property type="molecule type" value="Genomic_DNA"/>
</dbReference>
<keyword evidence="3 6" id="KW-0963">Cytoplasm</keyword>
<evidence type="ECO:0000256" key="5">
    <source>
        <dbReference type="ARBA" id="ARBA00023080"/>
    </source>
</evidence>
<evidence type="ECO:0000256" key="6">
    <source>
        <dbReference type="HAMAP-Rule" id="MF_00528"/>
    </source>
</evidence>
<sequence length="188" mass="20503">MKTVVLASQSPRRKELLTQAGIEFTVQPSVKEEIYDPAETPDNIVASLALQKAEEVFAQHPEAVVIGSDTMVAIDGKMLGKPKDEEEAARMLKQLSGRTHQVHTGAAILSKEDRTVFTETVQVTFYPLTESEINTYIQSKEPADKAGAYGIQGLGAVLVERIEGDYFSIVGLPVAKVVRALKKHGIQL</sequence>
<dbReference type="AlphaFoldDB" id="A0A1H0CMG7"/>
<keyword evidence="4 6" id="KW-0378">Hydrolase</keyword>
<dbReference type="PANTHER" id="PTHR43213">
    <property type="entry name" value="BIFUNCTIONAL DTTP/UTP PYROPHOSPHATASE/METHYLTRANSFERASE PROTEIN-RELATED"/>
    <property type="match status" value="1"/>
</dbReference>
<dbReference type="GO" id="GO:0036221">
    <property type="term" value="F:UTP diphosphatase activity"/>
    <property type="evidence" value="ECO:0007669"/>
    <property type="project" value="RHEA"/>
</dbReference>
<comment type="caution">
    <text evidence="6">Lacks conserved residue(s) required for the propagation of feature annotation.</text>
</comment>
<comment type="similarity">
    <text evidence="6">Belongs to the Maf family. YhdE subfamily.</text>
</comment>
<dbReference type="HAMAP" id="MF_00528">
    <property type="entry name" value="Maf"/>
    <property type="match status" value="1"/>
</dbReference>
<gene>
    <name evidence="7" type="ORF">SAMN04488053_102159</name>
</gene>
<keyword evidence="8" id="KW-1185">Reference proteome</keyword>
<dbReference type="GO" id="GO:0036218">
    <property type="term" value="F:dTTP diphosphatase activity"/>
    <property type="evidence" value="ECO:0007669"/>
    <property type="project" value="RHEA"/>
</dbReference>
<dbReference type="CDD" id="cd00555">
    <property type="entry name" value="Maf"/>
    <property type="match status" value="1"/>
</dbReference>
<keyword evidence="5 6" id="KW-0546">Nucleotide metabolism</keyword>
<proteinExistence type="inferred from homology"/>